<dbReference type="InterPro" id="IPR003439">
    <property type="entry name" value="ABC_transporter-like_ATP-bd"/>
</dbReference>
<evidence type="ECO:0000259" key="3">
    <source>
        <dbReference type="PROSITE" id="PS50893"/>
    </source>
</evidence>
<dbReference type="PROSITE" id="PS00211">
    <property type="entry name" value="ABC_TRANSPORTER_1"/>
    <property type="match status" value="1"/>
</dbReference>
<feature type="domain" description="ABC transporter" evidence="3">
    <location>
        <begin position="19"/>
        <end position="249"/>
    </location>
</feature>
<protein>
    <submittedName>
        <fullName evidence="4">ABC transporter ATP-binding protein</fullName>
    </submittedName>
</protein>
<evidence type="ECO:0000313" key="5">
    <source>
        <dbReference type="Proteomes" id="UP001216595"/>
    </source>
</evidence>
<dbReference type="CDD" id="cd03220">
    <property type="entry name" value="ABC_KpsT_Wzt"/>
    <property type="match status" value="1"/>
</dbReference>
<dbReference type="InterPro" id="IPR003593">
    <property type="entry name" value="AAA+_ATPase"/>
</dbReference>
<dbReference type="PROSITE" id="PS50893">
    <property type="entry name" value="ABC_TRANSPORTER_2"/>
    <property type="match status" value="1"/>
</dbReference>
<evidence type="ECO:0000256" key="1">
    <source>
        <dbReference type="ARBA" id="ARBA00022741"/>
    </source>
</evidence>
<dbReference type="InterPro" id="IPR017871">
    <property type="entry name" value="ABC_transporter-like_CS"/>
</dbReference>
<dbReference type="GO" id="GO:0005524">
    <property type="term" value="F:ATP binding"/>
    <property type="evidence" value="ECO:0007669"/>
    <property type="project" value="UniProtKB-KW"/>
</dbReference>
<reference evidence="4 5" key="1">
    <citation type="submission" date="2023-01" db="EMBL/GenBank/DDBJ databases">
        <title>Novel species of the genus Asticcacaulis isolated from rivers.</title>
        <authorList>
            <person name="Lu H."/>
        </authorList>
    </citation>
    <scope>NUCLEOTIDE SEQUENCE [LARGE SCALE GENOMIC DNA]</scope>
    <source>
        <strain evidence="4 5">DXS10W</strain>
    </source>
</reference>
<dbReference type="InterPro" id="IPR015860">
    <property type="entry name" value="ABC_transpr_TagH-like"/>
</dbReference>
<evidence type="ECO:0000313" key="4">
    <source>
        <dbReference type="EMBL" id="MDC7692819.1"/>
    </source>
</evidence>
<comment type="caution">
    <text evidence="4">The sequence shown here is derived from an EMBL/GenBank/DDBJ whole genome shotgun (WGS) entry which is preliminary data.</text>
</comment>
<gene>
    <name evidence="4" type="ORF">PQU94_00845</name>
</gene>
<dbReference type="PANTHER" id="PTHR46743:SF3">
    <property type="entry name" value="ABC-TYPE POLYSACCHARIDE_POLYOL PHOSPHATE TRANSPORT SYSTEM, ATPASE COMPONENT"/>
    <property type="match status" value="1"/>
</dbReference>
<name>A0ABT5I9N4_9CAUL</name>
<dbReference type="SUPFAM" id="SSF52540">
    <property type="entry name" value="P-loop containing nucleoside triphosphate hydrolases"/>
    <property type="match status" value="1"/>
</dbReference>
<evidence type="ECO:0000256" key="2">
    <source>
        <dbReference type="ARBA" id="ARBA00022840"/>
    </source>
</evidence>
<dbReference type="RefSeq" id="WP_272739605.1">
    <property type="nucleotide sequence ID" value="NZ_JAQQKW010000001.1"/>
</dbReference>
<sequence>MTNLIELQSVELVYPIYSVKAQSIRNVMANFSVGGRLLRDGSDVIHVQALSGINFSMQEGDRLAIIGHNGSGKTTLLKVIAGIYEPTKGRAITNGRISSMIDISLGLDANLTGRENIIVMGRMRGLTTKQIMAKMEEIIAFSELGSFIELPIKTFSSGMASRLVFSVATTLDPDIMLFDEWLSTGDAGFIQKAKARMDDLVGRSRGLVLATHSHDLAQAVCNKLLVLDGGSQKYFGSITGWDFDKRAPA</sequence>
<keyword evidence="1" id="KW-0547">Nucleotide-binding</keyword>
<dbReference type="Pfam" id="PF00005">
    <property type="entry name" value="ABC_tran"/>
    <property type="match status" value="1"/>
</dbReference>
<organism evidence="4 5">
    <name type="scientific">Asticcacaulis currens</name>
    <dbReference type="NCBI Taxonomy" id="2984210"/>
    <lineage>
        <taxon>Bacteria</taxon>
        <taxon>Pseudomonadati</taxon>
        <taxon>Pseudomonadota</taxon>
        <taxon>Alphaproteobacteria</taxon>
        <taxon>Caulobacterales</taxon>
        <taxon>Caulobacteraceae</taxon>
        <taxon>Asticcacaulis</taxon>
    </lineage>
</organism>
<dbReference type="InterPro" id="IPR027417">
    <property type="entry name" value="P-loop_NTPase"/>
</dbReference>
<dbReference type="PANTHER" id="PTHR46743">
    <property type="entry name" value="TEICHOIC ACIDS EXPORT ATP-BINDING PROTEIN TAGH"/>
    <property type="match status" value="1"/>
</dbReference>
<proteinExistence type="predicted"/>
<dbReference type="SMART" id="SM00382">
    <property type="entry name" value="AAA"/>
    <property type="match status" value="1"/>
</dbReference>
<accession>A0ABT5I9N4</accession>
<dbReference type="InterPro" id="IPR050683">
    <property type="entry name" value="Bact_Polysacc_Export_ATP-bd"/>
</dbReference>
<dbReference type="Gene3D" id="3.40.50.300">
    <property type="entry name" value="P-loop containing nucleotide triphosphate hydrolases"/>
    <property type="match status" value="1"/>
</dbReference>
<dbReference type="EMBL" id="JAQQKW010000001">
    <property type="protein sequence ID" value="MDC7692819.1"/>
    <property type="molecule type" value="Genomic_DNA"/>
</dbReference>
<keyword evidence="2 4" id="KW-0067">ATP-binding</keyword>
<keyword evidence="5" id="KW-1185">Reference proteome</keyword>
<dbReference type="Proteomes" id="UP001216595">
    <property type="component" value="Unassembled WGS sequence"/>
</dbReference>